<dbReference type="InterPro" id="IPR014284">
    <property type="entry name" value="RNA_pol_sigma-70_dom"/>
</dbReference>
<evidence type="ECO:0000259" key="6">
    <source>
        <dbReference type="Pfam" id="PF04542"/>
    </source>
</evidence>
<dbReference type="SUPFAM" id="SSF88659">
    <property type="entry name" value="Sigma3 and sigma4 domains of RNA polymerase sigma factors"/>
    <property type="match status" value="1"/>
</dbReference>
<dbReference type="PANTHER" id="PTHR43133:SF52">
    <property type="entry name" value="ECF RNA POLYMERASE SIGMA FACTOR SIGL"/>
    <property type="match status" value="1"/>
</dbReference>
<evidence type="ECO:0000313" key="9">
    <source>
        <dbReference type="Proteomes" id="UP000838308"/>
    </source>
</evidence>
<dbReference type="InterPro" id="IPR036388">
    <property type="entry name" value="WH-like_DNA-bd_sf"/>
</dbReference>
<name>A0ABN8KLJ8_9BACI</name>
<protein>
    <submittedName>
        <fullName evidence="8">ECF RNA polymerase sigma factor SigM</fullName>
    </submittedName>
</protein>
<keyword evidence="5" id="KW-0804">Transcription</keyword>
<dbReference type="CDD" id="cd06171">
    <property type="entry name" value="Sigma70_r4"/>
    <property type="match status" value="1"/>
</dbReference>
<keyword evidence="9" id="KW-1185">Reference proteome</keyword>
<accession>A0ABN8KLJ8</accession>
<comment type="caution">
    <text evidence="8">The sequence shown here is derived from an EMBL/GenBank/DDBJ whole genome shotgun (WGS) entry which is preliminary data.</text>
</comment>
<proteinExistence type="inferred from homology"/>
<keyword evidence="2" id="KW-0805">Transcription regulation</keyword>
<dbReference type="Pfam" id="PF04542">
    <property type="entry name" value="Sigma70_r2"/>
    <property type="match status" value="1"/>
</dbReference>
<dbReference type="PANTHER" id="PTHR43133">
    <property type="entry name" value="RNA POLYMERASE ECF-TYPE SIGMA FACTO"/>
    <property type="match status" value="1"/>
</dbReference>
<dbReference type="NCBIfam" id="TIGR02937">
    <property type="entry name" value="sigma70-ECF"/>
    <property type="match status" value="1"/>
</dbReference>
<gene>
    <name evidence="8" type="primary">sigM_1</name>
    <name evidence="8" type="ORF">BACCIP111895_00854</name>
</gene>
<dbReference type="Pfam" id="PF08281">
    <property type="entry name" value="Sigma70_r4_2"/>
    <property type="match status" value="1"/>
</dbReference>
<sequence>MNKDREELVMDWYELHYDDIYRFILFMLGDKQYCEDLVHDTFVRAFTAIDGFENRSTVRTWLFSIAKYLVIDEIRKRKRKRFFSAVGFSEEIASSFDVEQIIENKEMILLQMQNIQKLKPNYRLVLTLKKIEECTTKEVAEILDWSEVKVRKTLSRALHSLRKMNGIGGEQS</sequence>
<dbReference type="SUPFAM" id="SSF88946">
    <property type="entry name" value="Sigma2 domain of RNA polymerase sigma factors"/>
    <property type="match status" value="1"/>
</dbReference>
<dbReference type="Proteomes" id="UP000838308">
    <property type="component" value="Unassembled WGS sequence"/>
</dbReference>
<keyword evidence="3" id="KW-0731">Sigma factor</keyword>
<evidence type="ECO:0000256" key="5">
    <source>
        <dbReference type="ARBA" id="ARBA00023163"/>
    </source>
</evidence>
<dbReference type="InterPro" id="IPR039425">
    <property type="entry name" value="RNA_pol_sigma-70-like"/>
</dbReference>
<evidence type="ECO:0000256" key="3">
    <source>
        <dbReference type="ARBA" id="ARBA00023082"/>
    </source>
</evidence>
<dbReference type="InterPro" id="IPR013324">
    <property type="entry name" value="RNA_pol_sigma_r3/r4-like"/>
</dbReference>
<evidence type="ECO:0000256" key="2">
    <source>
        <dbReference type="ARBA" id="ARBA00023015"/>
    </source>
</evidence>
<dbReference type="InterPro" id="IPR013325">
    <property type="entry name" value="RNA_pol_sigma_r2"/>
</dbReference>
<dbReference type="Gene3D" id="1.10.1740.10">
    <property type="match status" value="1"/>
</dbReference>
<evidence type="ECO:0000313" key="8">
    <source>
        <dbReference type="EMBL" id="CAH2713700.1"/>
    </source>
</evidence>
<feature type="domain" description="RNA polymerase sigma factor 70 region 4 type 2" evidence="7">
    <location>
        <begin position="115"/>
        <end position="158"/>
    </location>
</feature>
<dbReference type="EMBL" id="CALBWS010000003">
    <property type="protein sequence ID" value="CAH2713700.1"/>
    <property type="molecule type" value="Genomic_DNA"/>
</dbReference>
<feature type="domain" description="RNA polymerase sigma-70 region 2" evidence="6">
    <location>
        <begin position="13"/>
        <end position="79"/>
    </location>
</feature>
<organism evidence="8 9">
    <name type="scientific">Neobacillus rhizosphaerae</name>
    <dbReference type="NCBI Taxonomy" id="2880965"/>
    <lineage>
        <taxon>Bacteria</taxon>
        <taxon>Bacillati</taxon>
        <taxon>Bacillota</taxon>
        <taxon>Bacilli</taxon>
        <taxon>Bacillales</taxon>
        <taxon>Bacillaceae</taxon>
        <taxon>Neobacillus</taxon>
    </lineage>
</organism>
<dbReference type="RefSeq" id="WP_248734042.1">
    <property type="nucleotide sequence ID" value="NZ_CALBWS010000003.1"/>
</dbReference>
<reference evidence="8" key="1">
    <citation type="submission" date="2022-04" db="EMBL/GenBank/DDBJ databases">
        <authorList>
            <person name="Criscuolo A."/>
        </authorList>
    </citation>
    <scope>NUCLEOTIDE SEQUENCE</scope>
    <source>
        <strain evidence="8">CIP111895</strain>
    </source>
</reference>
<evidence type="ECO:0000259" key="7">
    <source>
        <dbReference type="Pfam" id="PF08281"/>
    </source>
</evidence>
<dbReference type="InterPro" id="IPR007627">
    <property type="entry name" value="RNA_pol_sigma70_r2"/>
</dbReference>
<comment type="similarity">
    <text evidence="1">Belongs to the sigma-70 factor family. ECF subfamily.</text>
</comment>
<evidence type="ECO:0000256" key="4">
    <source>
        <dbReference type="ARBA" id="ARBA00023125"/>
    </source>
</evidence>
<dbReference type="Gene3D" id="1.10.10.10">
    <property type="entry name" value="Winged helix-like DNA-binding domain superfamily/Winged helix DNA-binding domain"/>
    <property type="match status" value="1"/>
</dbReference>
<evidence type="ECO:0000256" key="1">
    <source>
        <dbReference type="ARBA" id="ARBA00010641"/>
    </source>
</evidence>
<keyword evidence="4" id="KW-0238">DNA-binding</keyword>
<dbReference type="InterPro" id="IPR013249">
    <property type="entry name" value="RNA_pol_sigma70_r4_t2"/>
</dbReference>